<feature type="transmembrane region" description="Helical" evidence="10">
    <location>
        <begin position="471"/>
        <end position="495"/>
    </location>
</feature>
<feature type="transmembrane region" description="Helical" evidence="10">
    <location>
        <begin position="425"/>
        <end position="451"/>
    </location>
</feature>
<name>A0A642US05_9ASCO</name>
<dbReference type="PANTHER" id="PTHR43341:SF1">
    <property type="entry name" value="GENERAL AMINO-ACID PERMEASE GAP1"/>
    <property type="match status" value="1"/>
</dbReference>
<protein>
    <recommendedName>
        <fullName evidence="11">Amino acid permease/ SLC12A domain-containing protein</fullName>
    </recommendedName>
</protein>
<dbReference type="VEuPathDB" id="FungiDB:TRICI_005483"/>
<dbReference type="PIRSF" id="PIRSF006060">
    <property type="entry name" value="AA_transporter"/>
    <property type="match status" value="1"/>
</dbReference>
<dbReference type="GO" id="GO:0015171">
    <property type="term" value="F:amino acid transmembrane transporter activity"/>
    <property type="evidence" value="ECO:0007669"/>
    <property type="project" value="TreeGrafter"/>
</dbReference>
<evidence type="ECO:0000256" key="1">
    <source>
        <dbReference type="ARBA" id="ARBA00004651"/>
    </source>
</evidence>
<dbReference type="FunFam" id="1.20.1740.10:FF:000017">
    <property type="entry name" value="Amino acid permease"/>
    <property type="match status" value="1"/>
</dbReference>
<evidence type="ECO:0000256" key="5">
    <source>
        <dbReference type="ARBA" id="ARBA00022692"/>
    </source>
</evidence>
<feature type="transmembrane region" description="Helical" evidence="10">
    <location>
        <begin position="300"/>
        <end position="319"/>
    </location>
</feature>
<evidence type="ECO:0000256" key="9">
    <source>
        <dbReference type="SAM" id="MobiDB-lite"/>
    </source>
</evidence>
<comment type="subcellular location">
    <subcellularLocation>
        <location evidence="1">Cell membrane</location>
        <topology evidence="1">Multi-pass membrane protein</topology>
    </subcellularLocation>
</comment>
<dbReference type="EMBL" id="SWFS01000430">
    <property type="protein sequence ID" value="KAA8904433.1"/>
    <property type="molecule type" value="Genomic_DNA"/>
</dbReference>
<keyword evidence="7 10" id="KW-1133">Transmembrane helix</keyword>
<evidence type="ECO:0000256" key="10">
    <source>
        <dbReference type="SAM" id="Phobius"/>
    </source>
</evidence>
<feature type="domain" description="Amino acid permease/ SLC12A" evidence="11">
    <location>
        <begin position="77"/>
        <end position="533"/>
    </location>
</feature>
<dbReference type="InterPro" id="IPR004840">
    <property type="entry name" value="Amino_acid_permease_CS"/>
</dbReference>
<feature type="transmembrane region" description="Helical" evidence="10">
    <location>
        <begin position="105"/>
        <end position="122"/>
    </location>
</feature>
<sequence length="577" mass="62728">MSADNKLQPTGSPGSAVGDEKYNTTVEQVQVSKWQSFKDSFKPADLSHIDDPNLTDVERAALATANDPLSRRLKSRHLQMIAIGGAIGTGLFVGSGSTLRTGGPAALIIGFSIIGLMLYCTVQALGELAVTFPVSGAFATYSTRFIDPAWGFAMGWNYGVQWLVVLPLELVAASITIGYWNSPVNPAAWVAIFYAIVVTINMFGVKGYGEAEFVFSIIKVTAVIGFIILGIILNCGGGPQGGYIGAKYWYDPGAFSNSFKGVCSVFVNAAFSFTGTELVGLAAAETENPRKSLPSAAKQVFWRICLFYIVSLTLVGLLVPYDDPHLMGSSSVDATASPFVIAIQNAGIGGLPSVINVVIMIAVLSVGNSAVYGCSRTLASLASQGFAPKILAYVDRTGRPLVCIGITMVFGLLCFVVASDKQQEVFDWLMALTGLSLIFTWGSVCLCHIRFRRALKLKGRGTDELAFTSQVGVVGSWIGFIINILVLIAQFWIALFPVGESPDPAAFFQKYLAFPIVVVFYAFWKIYKKPPFVHTRNIDVDTGRREMDLDLLKQEVAEEKAYIRSRGWWYRTYKFWC</sequence>
<dbReference type="InterPro" id="IPR004841">
    <property type="entry name" value="AA-permease/SLC12A_dom"/>
</dbReference>
<dbReference type="GO" id="GO:0005886">
    <property type="term" value="C:plasma membrane"/>
    <property type="evidence" value="ECO:0007669"/>
    <property type="project" value="UniProtKB-SubCell"/>
</dbReference>
<evidence type="ECO:0000256" key="6">
    <source>
        <dbReference type="ARBA" id="ARBA00022970"/>
    </source>
</evidence>
<evidence type="ECO:0000313" key="13">
    <source>
        <dbReference type="Proteomes" id="UP000761534"/>
    </source>
</evidence>
<dbReference type="AlphaFoldDB" id="A0A642US05"/>
<evidence type="ECO:0000313" key="12">
    <source>
        <dbReference type="EMBL" id="KAA8904433.1"/>
    </source>
</evidence>
<comment type="similarity">
    <text evidence="2">Belongs to the amino acid-polyamine-organocation (APC) superfamily. YAT (TC 2.A.3.10) family.</text>
</comment>
<feature type="transmembrane region" description="Helical" evidence="10">
    <location>
        <begin position="213"/>
        <end position="233"/>
    </location>
</feature>
<dbReference type="OrthoDB" id="3900342at2759"/>
<feature type="transmembrane region" description="Helical" evidence="10">
    <location>
        <begin position="401"/>
        <end position="419"/>
    </location>
</feature>
<reference evidence="12" key="1">
    <citation type="journal article" date="2019" name="G3 (Bethesda)">
        <title>Genome Assemblies of Two Rare Opportunistic Yeast Pathogens: Diutina rugosa (syn. Candida rugosa) and Trichomonascus ciferrii (syn. Candida ciferrii).</title>
        <authorList>
            <person name="Mixao V."/>
            <person name="Saus E."/>
            <person name="Hansen A.P."/>
            <person name="Lass-Florl C."/>
            <person name="Gabaldon T."/>
        </authorList>
    </citation>
    <scope>NUCLEOTIDE SEQUENCE</scope>
    <source>
        <strain evidence="12">CBS 4856</strain>
    </source>
</reference>
<evidence type="ECO:0000256" key="3">
    <source>
        <dbReference type="ARBA" id="ARBA00022448"/>
    </source>
</evidence>
<feature type="compositionally biased region" description="Polar residues" evidence="9">
    <location>
        <begin position="1"/>
        <end position="13"/>
    </location>
</feature>
<gene>
    <name evidence="12" type="ORF">TRICI_005483</name>
</gene>
<dbReference type="Proteomes" id="UP000761534">
    <property type="component" value="Unassembled WGS sequence"/>
</dbReference>
<dbReference type="PROSITE" id="PS00218">
    <property type="entry name" value="AMINO_ACID_PERMEASE_1"/>
    <property type="match status" value="1"/>
</dbReference>
<organism evidence="12 13">
    <name type="scientific">Trichomonascus ciferrii</name>
    <dbReference type="NCBI Taxonomy" id="44093"/>
    <lineage>
        <taxon>Eukaryota</taxon>
        <taxon>Fungi</taxon>
        <taxon>Dikarya</taxon>
        <taxon>Ascomycota</taxon>
        <taxon>Saccharomycotina</taxon>
        <taxon>Dipodascomycetes</taxon>
        <taxon>Dipodascales</taxon>
        <taxon>Trichomonascaceae</taxon>
        <taxon>Trichomonascus</taxon>
        <taxon>Trichomonascus ciferrii complex</taxon>
    </lineage>
</organism>
<dbReference type="InterPro" id="IPR004762">
    <property type="entry name" value="Amino_acid_permease_fungi"/>
</dbReference>
<feature type="transmembrane region" description="Helical" evidence="10">
    <location>
        <begin position="80"/>
        <end position="99"/>
    </location>
</feature>
<feature type="region of interest" description="Disordered" evidence="9">
    <location>
        <begin position="1"/>
        <end position="22"/>
    </location>
</feature>
<keyword evidence="6" id="KW-0029">Amino-acid transport</keyword>
<keyword evidence="5 10" id="KW-0812">Transmembrane</keyword>
<evidence type="ECO:0000256" key="8">
    <source>
        <dbReference type="ARBA" id="ARBA00023136"/>
    </source>
</evidence>
<proteinExistence type="inferred from homology"/>
<dbReference type="InterPro" id="IPR050524">
    <property type="entry name" value="APC_YAT"/>
</dbReference>
<dbReference type="PANTHER" id="PTHR43341">
    <property type="entry name" value="AMINO ACID PERMEASE"/>
    <property type="match status" value="1"/>
</dbReference>
<evidence type="ECO:0000259" key="11">
    <source>
        <dbReference type="Pfam" id="PF00324"/>
    </source>
</evidence>
<keyword evidence="8 10" id="KW-0472">Membrane</keyword>
<feature type="transmembrane region" description="Helical" evidence="10">
    <location>
        <begin position="507"/>
        <end position="527"/>
    </location>
</feature>
<keyword evidence="3" id="KW-0813">Transport</keyword>
<accession>A0A642US05</accession>
<evidence type="ECO:0000256" key="4">
    <source>
        <dbReference type="ARBA" id="ARBA00022475"/>
    </source>
</evidence>
<comment type="caution">
    <text evidence="12">The sequence shown here is derived from an EMBL/GenBank/DDBJ whole genome shotgun (WGS) entry which is preliminary data.</text>
</comment>
<dbReference type="Gene3D" id="1.20.1740.10">
    <property type="entry name" value="Amino acid/polyamine transporter I"/>
    <property type="match status" value="1"/>
</dbReference>
<dbReference type="Pfam" id="PF00324">
    <property type="entry name" value="AA_permease"/>
    <property type="match status" value="1"/>
</dbReference>
<evidence type="ECO:0000256" key="2">
    <source>
        <dbReference type="ARBA" id="ARBA00006983"/>
    </source>
</evidence>
<keyword evidence="4" id="KW-1003">Cell membrane</keyword>
<feature type="transmembrane region" description="Helical" evidence="10">
    <location>
        <begin position="187"/>
        <end position="207"/>
    </location>
</feature>
<dbReference type="NCBIfam" id="TIGR00913">
    <property type="entry name" value="2A0310"/>
    <property type="match status" value="1"/>
</dbReference>
<keyword evidence="13" id="KW-1185">Reference proteome</keyword>
<evidence type="ECO:0000256" key="7">
    <source>
        <dbReference type="ARBA" id="ARBA00022989"/>
    </source>
</evidence>
<feature type="transmembrane region" description="Helical" evidence="10">
    <location>
        <begin position="158"/>
        <end position="180"/>
    </location>
</feature>
<feature type="transmembrane region" description="Helical" evidence="10">
    <location>
        <begin position="339"/>
        <end position="366"/>
    </location>
</feature>